<dbReference type="Proteomes" id="UP000887043">
    <property type="component" value="Unassembled WGS sequence"/>
</dbReference>
<keyword evidence="2" id="KW-0288">FMN</keyword>
<dbReference type="InterPro" id="IPR051796">
    <property type="entry name" value="ISF_SsuE-like"/>
</dbReference>
<dbReference type="Pfam" id="PF02525">
    <property type="entry name" value="Flavodoxin_2"/>
    <property type="match status" value="1"/>
</dbReference>
<dbReference type="AlphaFoldDB" id="A0AA37I3M6"/>
<gene>
    <name evidence="4" type="ORF">PRRU23_21910</name>
</gene>
<dbReference type="SUPFAM" id="SSF52218">
    <property type="entry name" value="Flavoproteins"/>
    <property type="match status" value="2"/>
</dbReference>
<protein>
    <recommendedName>
        <fullName evidence="3">Flavodoxin-like fold domain-containing protein</fullName>
    </recommendedName>
</protein>
<dbReference type="PANTHER" id="PTHR43278:SF4">
    <property type="entry name" value="NAD(P)H-DEPENDENT FMN-CONTAINING OXIDOREDUCTASE YWQN-RELATED"/>
    <property type="match status" value="1"/>
</dbReference>
<evidence type="ECO:0000259" key="3">
    <source>
        <dbReference type="Pfam" id="PF02525"/>
    </source>
</evidence>
<organism evidence="4 5">
    <name type="scientific">Segatella bryantii</name>
    <name type="common">Prevotella bryantii</name>
    <dbReference type="NCBI Taxonomy" id="77095"/>
    <lineage>
        <taxon>Bacteria</taxon>
        <taxon>Pseudomonadati</taxon>
        <taxon>Bacteroidota</taxon>
        <taxon>Bacteroidia</taxon>
        <taxon>Bacteroidales</taxon>
        <taxon>Prevotellaceae</taxon>
        <taxon>Segatella</taxon>
    </lineage>
</organism>
<evidence type="ECO:0000256" key="2">
    <source>
        <dbReference type="ARBA" id="ARBA00022643"/>
    </source>
</evidence>
<evidence type="ECO:0000313" key="5">
    <source>
        <dbReference type="Proteomes" id="UP000887043"/>
    </source>
</evidence>
<comment type="caution">
    <text evidence="4">The sequence shown here is derived from an EMBL/GenBank/DDBJ whole genome shotgun (WGS) entry which is preliminary data.</text>
</comment>
<reference evidence="4" key="1">
    <citation type="submission" date="2021-08" db="EMBL/GenBank/DDBJ databases">
        <title>Prevotella lacticifex sp. nov., isolated from rumen of cow.</title>
        <authorList>
            <person name="Shinkai T."/>
            <person name="Ikeyama N."/>
            <person name="Kumagai M."/>
            <person name="Ohmori H."/>
            <person name="Sakamoto M."/>
            <person name="Ohkuma M."/>
            <person name="Mitsumori M."/>
        </authorList>
    </citation>
    <scope>NUCLEOTIDE SEQUENCE</scope>
    <source>
        <strain evidence="4">DSM 11371</strain>
    </source>
</reference>
<dbReference type="EMBL" id="BPTR01000001">
    <property type="protein sequence ID" value="GJG28491.1"/>
    <property type="molecule type" value="Genomic_DNA"/>
</dbReference>
<sequence length="392" mass="44612">MKTLVLNTLGNDYTEQIKALIKDKEIEIVDTSGMKIAHCMGCNQCWLKMPGICAIKDDYEEIIKKLVETENLWIVSDTRFGFLDYKGKRLMDRIMPMMNMTIVLRDGRMRHEERYHPLNIGLLYKGDADQAIMEDWCKRTAAKIGGHSLGAIALGINAKQSVGEREAMPVITGRAKHVFIINGSPRVAKFSNTDKIIHSFVKGLEEAGSTWELHNLSSRKEWETAREAFLTNKHILIAFPLYVECMPSMMLEFLETLPSERKQPALLSFLLHGGMEEGNEFRFCERILQELPAQFGCSYGGTLIHGGSFGIRTREDAVKAKIVAPYEKMGRLFAQNGNFLIPEAKKFTGPEQYPWLVRKMVSLLFLKKVNKGFEDFAKSWGCTRPLDDKPYN</sequence>
<dbReference type="Gene3D" id="3.40.50.360">
    <property type="match status" value="2"/>
</dbReference>
<evidence type="ECO:0000256" key="1">
    <source>
        <dbReference type="ARBA" id="ARBA00022630"/>
    </source>
</evidence>
<evidence type="ECO:0000313" key="4">
    <source>
        <dbReference type="EMBL" id="GJG28491.1"/>
    </source>
</evidence>
<keyword evidence="1" id="KW-0285">Flavoprotein</keyword>
<dbReference type="InterPro" id="IPR029039">
    <property type="entry name" value="Flavoprotein-like_sf"/>
</dbReference>
<dbReference type="RefSeq" id="WP_006281936.1">
    <property type="nucleotide sequence ID" value="NZ_BPTR01000001.1"/>
</dbReference>
<dbReference type="InterPro" id="IPR003680">
    <property type="entry name" value="Flavodoxin_fold"/>
</dbReference>
<dbReference type="PANTHER" id="PTHR43278">
    <property type="entry name" value="NAD(P)H-DEPENDENT FMN-CONTAINING OXIDOREDUCTASE YWQN-RELATED"/>
    <property type="match status" value="1"/>
</dbReference>
<feature type="domain" description="Flavodoxin-like fold" evidence="3">
    <location>
        <begin position="176"/>
        <end position="256"/>
    </location>
</feature>
<proteinExistence type="predicted"/>
<accession>A0AA37I3M6</accession>
<name>A0AA37I3M6_SEGBR</name>